<dbReference type="InterPro" id="IPR032466">
    <property type="entry name" value="Metal_Hydrolase"/>
</dbReference>
<dbReference type="GO" id="GO:0016787">
    <property type="term" value="F:hydrolase activity"/>
    <property type="evidence" value="ECO:0007669"/>
    <property type="project" value="InterPro"/>
</dbReference>
<dbReference type="AlphaFoldDB" id="A0A9X2PE44"/>
<dbReference type="SUPFAM" id="SSF51556">
    <property type="entry name" value="Metallo-dependent hydrolases"/>
    <property type="match status" value="1"/>
</dbReference>
<dbReference type="InterPro" id="IPR052358">
    <property type="entry name" value="Aro_Compnd_Degr_Hydrolases"/>
</dbReference>
<proteinExistence type="predicted"/>
<dbReference type="PANTHER" id="PTHR35563:SF2">
    <property type="entry name" value="BARREL METAL-DEPENDENT HYDROLASE, PUTATIVE (AFU_ORTHOLOGUE AFUA_1G16240)-RELATED"/>
    <property type="match status" value="1"/>
</dbReference>
<keyword evidence="3" id="KW-1185">Reference proteome</keyword>
<evidence type="ECO:0000313" key="3">
    <source>
        <dbReference type="Proteomes" id="UP001151088"/>
    </source>
</evidence>
<dbReference type="EMBL" id="JANTHZ010000001">
    <property type="protein sequence ID" value="MCS0494463.1"/>
    <property type="molecule type" value="Genomic_DNA"/>
</dbReference>
<sequence length="288" mass="30862">MPATRIEGLTDCHMHVFGPIDRYPGAPDRTYTPERMGLAEYAPVAARLGADRIVIVQPSAYGTDNRATLDGLATLGDKGRAVVVIDDSFDDATLDAYERQGVRGIRLNLMTPRITDAAAAEATLLAAGQRIARLGWHIQIYADLDLVALLAPAARKSAVPVVFDHMGGSKAAAGPDVPGFGVLLDLLKEGKCWVKLSGADIVTWETSDFSGATPFARALIAANPHQLIWGSDWPHLVHHNSGRGDAAPPAGYRPVNEEKLIEALAGWAGDEATLRAILVDNPARLYRF</sequence>
<dbReference type="PANTHER" id="PTHR35563">
    <property type="entry name" value="BARREL METAL-DEPENDENT HYDROLASE, PUTATIVE (AFU_ORTHOLOGUE AFUA_1G16240)-RELATED"/>
    <property type="match status" value="1"/>
</dbReference>
<dbReference type="RefSeq" id="WP_258731415.1">
    <property type="nucleotide sequence ID" value="NZ_JANTHZ010000001.1"/>
</dbReference>
<dbReference type="Proteomes" id="UP001151088">
    <property type="component" value="Unassembled WGS sequence"/>
</dbReference>
<accession>A0A9X2PE44</accession>
<evidence type="ECO:0000259" key="1">
    <source>
        <dbReference type="Pfam" id="PF04909"/>
    </source>
</evidence>
<reference evidence="2" key="1">
    <citation type="submission" date="2022-08" db="EMBL/GenBank/DDBJ databases">
        <authorList>
            <person name="Li F."/>
        </authorList>
    </citation>
    <scope>NUCLEOTIDE SEQUENCE</scope>
    <source>
        <strain evidence="2">MQZ15Z-1</strain>
    </source>
</reference>
<organism evidence="2 3">
    <name type="scientific">Ancylobacter mangrovi</name>
    <dbReference type="NCBI Taxonomy" id="2972472"/>
    <lineage>
        <taxon>Bacteria</taxon>
        <taxon>Pseudomonadati</taxon>
        <taxon>Pseudomonadota</taxon>
        <taxon>Alphaproteobacteria</taxon>
        <taxon>Hyphomicrobiales</taxon>
        <taxon>Xanthobacteraceae</taxon>
        <taxon>Ancylobacter</taxon>
    </lineage>
</organism>
<protein>
    <submittedName>
        <fullName evidence="2">Amidohydrolase family protein</fullName>
    </submittedName>
</protein>
<dbReference type="Pfam" id="PF04909">
    <property type="entry name" value="Amidohydro_2"/>
    <property type="match status" value="1"/>
</dbReference>
<dbReference type="Gene3D" id="3.20.20.140">
    <property type="entry name" value="Metal-dependent hydrolases"/>
    <property type="match status" value="1"/>
</dbReference>
<feature type="domain" description="Amidohydrolase-related" evidence="1">
    <location>
        <begin position="11"/>
        <end position="288"/>
    </location>
</feature>
<comment type="caution">
    <text evidence="2">The sequence shown here is derived from an EMBL/GenBank/DDBJ whole genome shotgun (WGS) entry which is preliminary data.</text>
</comment>
<evidence type="ECO:0000313" key="2">
    <source>
        <dbReference type="EMBL" id="MCS0494463.1"/>
    </source>
</evidence>
<name>A0A9X2PE44_9HYPH</name>
<gene>
    <name evidence="2" type="ORF">NVS89_05085</name>
</gene>
<dbReference type="InterPro" id="IPR006680">
    <property type="entry name" value="Amidohydro-rel"/>
</dbReference>